<reference evidence="8 9" key="1">
    <citation type="submission" date="2016-10" db="EMBL/GenBank/DDBJ databases">
        <authorList>
            <person name="de Groot N.N."/>
        </authorList>
    </citation>
    <scope>NUCLEOTIDE SEQUENCE [LARGE SCALE GENOMIC DNA]</scope>
    <source>
        <strain evidence="8 9">DSM 20475</strain>
    </source>
</reference>
<feature type="domain" description="Calcineurin-like phosphoesterase" evidence="6">
    <location>
        <begin position="5"/>
        <end position="235"/>
    </location>
</feature>
<keyword evidence="9" id="KW-1185">Reference proteome</keyword>
<keyword evidence="5" id="KW-0378">Hydrolase</keyword>
<keyword evidence="2" id="KW-0479">Metal-binding</keyword>
<protein>
    <submittedName>
        <fullName evidence="8">2',3'-cyclic-nucleotide 2'-phosphodiesterase / 3'-nucleotidase</fullName>
    </submittedName>
</protein>
<dbReference type="InterPro" id="IPR006179">
    <property type="entry name" value="5_nucleotidase/apyrase"/>
</dbReference>
<dbReference type="Pfam" id="PF00149">
    <property type="entry name" value="Metallophos"/>
    <property type="match status" value="1"/>
</dbReference>
<dbReference type="Gene3D" id="3.90.780.10">
    <property type="entry name" value="5'-Nucleotidase, C-terminal domain"/>
    <property type="match status" value="1"/>
</dbReference>
<dbReference type="GO" id="GO:0016787">
    <property type="term" value="F:hydrolase activity"/>
    <property type="evidence" value="ECO:0007669"/>
    <property type="project" value="UniProtKB-KW"/>
</dbReference>
<keyword evidence="4 5" id="KW-0547">Nucleotide-binding</keyword>
<dbReference type="SUPFAM" id="SSF55816">
    <property type="entry name" value="5'-nucleotidase (syn. UDP-sugar hydrolase), C-terminal domain"/>
    <property type="match status" value="1"/>
</dbReference>
<dbReference type="GO" id="GO:0046872">
    <property type="term" value="F:metal ion binding"/>
    <property type="evidence" value="ECO:0007669"/>
    <property type="project" value="UniProtKB-KW"/>
</dbReference>
<evidence type="ECO:0000256" key="2">
    <source>
        <dbReference type="ARBA" id="ARBA00022723"/>
    </source>
</evidence>
<sequence>MDLYVFATSDVHGYIGPTDYLANSKSTNLGLAKAAGVIESVRQQHEHVIYIDNGDLIQGSALAQYLALYYPEKGPHALVDCLNRMGCDVGVIGNHEFNFGRAYMDKGLHDATFPILGANILKESTGEPAFQPYAIIERQGIRIGVLGLVTEFVPRWEKSAHIKGLRFANPIETAARWVPIIREKADIVIVSYHGGFERDPETGESISLQKGENVACALVDEVPGIDALITGHQHRQMCGIYKNVPFVMPGWRAEALGLIHLCLEKGADGSYQVACHDACLLNSGHVEPNPDIMAAIGPLAQEVEEWLDQPIGRVEGDMEIRDPIFARSHMHPYVDFVNRLQMQVSGVDISCTAIFNAQSSGLPETVTVRNIVNNYVYANTLAVLDVSGEDLKKALERCAAFYKINEGGSLGISDAFAKPFIQYYNYDMYSGIDYTMDIRKPVGERIVQLLYHGEPVHADQRLKIVMNNYRAVGGGEYPMYGKEKVVQDIQVDMADLIVEYIVHNPVIKAQQSNNLQVLY</sequence>
<dbReference type="Gene3D" id="3.60.21.10">
    <property type="match status" value="1"/>
</dbReference>
<dbReference type="GO" id="GO:0030288">
    <property type="term" value="C:outer membrane-bounded periplasmic space"/>
    <property type="evidence" value="ECO:0007669"/>
    <property type="project" value="TreeGrafter"/>
</dbReference>
<evidence type="ECO:0000313" key="9">
    <source>
        <dbReference type="Proteomes" id="UP000198995"/>
    </source>
</evidence>
<dbReference type="GO" id="GO:0000166">
    <property type="term" value="F:nucleotide binding"/>
    <property type="evidence" value="ECO:0007669"/>
    <property type="project" value="UniProtKB-KW"/>
</dbReference>
<organism evidence="8 9">
    <name type="scientific">Peptococcus niger</name>
    <dbReference type="NCBI Taxonomy" id="2741"/>
    <lineage>
        <taxon>Bacteria</taxon>
        <taxon>Bacillati</taxon>
        <taxon>Bacillota</taxon>
        <taxon>Clostridia</taxon>
        <taxon>Eubacteriales</taxon>
        <taxon>Peptococcaceae</taxon>
        <taxon>Peptococcus</taxon>
    </lineage>
</organism>
<dbReference type="SUPFAM" id="SSF56300">
    <property type="entry name" value="Metallo-dependent phosphatases"/>
    <property type="match status" value="1"/>
</dbReference>
<evidence type="ECO:0000256" key="1">
    <source>
        <dbReference type="ARBA" id="ARBA00006654"/>
    </source>
</evidence>
<feature type="domain" description="5'-Nucleotidase C-terminal" evidence="7">
    <location>
        <begin position="328"/>
        <end position="480"/>
    </location>
</feature>
<dbReference type="STRING" id="2741.SAMN04489866_101323"/>
<dbReference type="PANTHER" id="PTHR11575:SF6">
    <property type="entry name" value="2',3'-CYCLIC-NUCLEOTIDE 2'-PHOSPHODIESTERASE_3'-NUCLEOTIDASE"/>
    <property type="match status" value="1"/>
</dbReference>
<dbReference type="RefSeq" id="WP_159427936.1">
    <property type="nucleotide sequence ID" value="NZ_FNAF01000001.1"/>
</dbReference>
<evidence type="ECO:0000259" key="6">
    <source>
        <dbReference type="Pfam" id="PF00149"/>
    </source>
</evidence>
<name>A0A1G6SI11_PEPNI</name>
<dbReference type="PANTHER" id="PTHR11575">
    <property type="entry name" value="5'-NUCLEOTIDASE-RELATED"/>
    <property type="match status" value="1"/>
</dbReference>
<dbReference type="CDD" id="cd07410">
    <property type="entry name" value="MPP_CpdB_N"/>
    <property type="match status" value="1"/>
</dbReference>
<dbReference type="PRINTS" id="PR01607">
    <property type="entry name" value="APYRASEFAMLY"/>
</dbReference>
<proteinExistence type="inferred from homology"/>
<dbReference type="InterPro" id="IPR041827">
    <property type="entry name" value="CpdB_N"/>
</dbReference>
<evidence type="ECO:0000256" key="5">
    <source>
        <dbReference type="RuleBase" id="RU362119"/>
    </source>
</evidence>
<accession>A0A1G6SI11</accession>
<evidence type="ECO:0000256" key="3">
    <source>
        <dbReference type="ARBA" id="ARBA00022729"/>
    </source>
</evidence>
<dbReference type="OrthoDB" id="9800780at2"/>
<comment type="similarity">
    <text evidence="1 5">Belongs to the 5'-nucleotidase family.</text>
</comment>
<evidence type="ECO:0000256" key="4">
    <source>
        <dbReference type="ARBA" id="ARBA00022741"/>
    </source>
</evidence>
<dbReference type="InterPro" id="IPR036907">
    <property type="entry name" value="5'-Nucleotdase_C_sf"/>
</dbReference>
<dbReference type="GO" id="GO:0009166">
    <property type="term" value="P:nucleotide catabolic process"/>
    <property type="evidence" value="ECO:0007669"/>
    <property type="project" value="InterPro"/>
</dbReference>
<dbReference type="Pfam" id="PF02872">
    <property type="entry name" value="5_nucleotid_C"/>
    <property type="match status" value="1"/>
</dbReference>
<keyword evidence="3" id="KW-0732">Signal</keyword>
<dbReference type="EMBL" id="FNAF01000001">
    <property type="protein sequence ID" value="SDD15786.1"/>
    <property type="molecule type" value="Genomic_DNA"/>
</dbReference>
<dbReference type="InterPro" id="IPR008334">
    <property type="entry name" value="5'-Nucleotdase_C"/>
</dbReference>
<dbReference type="InterPro" id="IPR004843">
    <property type="entry name" value="Calcineurin-like_PHP"/>
</dbReference>
<dbReference type="AlphaFoldDB" id="A0A1G6SI11"/>
<evidence type="ECO:0000313" key="8">
    <source>
        <dbReference type="EMBL" id="SDD15786.1"/>
    </source>
</evidence>
<evidence type="ECO:0000259" key="7">
    <source>
        <dbReference type="Pfam" id="PF02872"/>
    </source>
</evidence>
<dbReference type="Proteomes" id="UP000198995">
    <property type="component" value="Unassembled WGS sequence"/>
</dbReference>
<gene>
    <name evidence="8" type="ORF">SAMN04489866_101323</name>
</gene>
<dbReference type="InterPro" id="IPR029052">
    <property type="entry name" value="Metallo-depent_PP-like"/>
</dbReference>